<evidence type="ECO:0000256" key="3">
    <source>
        <dbReference type="ARBA" id="ARBA00022946"/>
    </source>
</evidence>
<dbReference type="PANTHER" id="PTHR21035:SF2">
    <property type="entry name" value="SMALL RIBOSOMAL SUBUNIT PROTEIN MS26"/>
    <property type="match status" value="1"/>
</dbReference>
<evidence type="ECO:0000256" key="5">
    <source>
        <dbReference type="ARBA" id="ARBA00023128"/>
    </source>
</evidence>
<evidence type="ECO:0000256" key="8">
    <source>
        <dbReference type="ARBA" id="ARBA00035344"/>
    </source>
</evidence>
<proteinExistence type="inferred from homology"/>
<evidence type="ECO:0000256" key="7">
    <source>
        <dbReference type="ARBA" id="ARBA00035138"/>
    </source>
</evidence>
<dbReference type="OrthoDB" id="5988811at2759"/>
<evidence type="ECO:0000256" key="4">
    <source>
        <dbReference type="ARBA" id="ARBA00022980"/>
    </source>
</evidence>
<comment type="subcellular location">
    <subcellularLocation>
        <location evidence="1">Mitochondrion</location>
    </subcellularLocation>
</comment>
<dbReference type="AlphaFoldDB" id="A0A3S3PRP3"/>
<evidence type="ECO:0000256" key="2">
    <source>
        <dbReference type="ARBA" id="ARBA00009672"/>
    </source>
</evidence>
<dbReference type="EMBL" id="NCKU01003786">
    <property type="protein sequence ID" value="RWS06913.1"/>
    <property type="molecule type" value="Genomic_DNA"/>
</dbReference>
<evidence type="ECO:0000313" key="11">
    <source>
        <dbReference type="EMBL" id="RWS06934.1"/>
    </source>
</evidence>
<dbReference type="InterPro" id="IPR026140">
    <property type="entry name" value="Ribosomal_mS26"/>
</dbReference>
<accession>A0A3S3PRP3</accession>
<evidence type="ECO:0000256" key="1">
    <source>
        <dbReference type="ARBA" id="ARBA00004173"/>
    </source>
</evidence>
<feature type="coiled-coil region" evidence="9">
    <location>
        <begin position="94"/>
        <end position="150"/>
    </location>
</feature>
<gene>
    <name evidence="10" type="ORF">B4U79_01957</name>
    <name evidence="11" type="ORF">B4U79_12610</name>
</gene>
<dbReference type="Pfam" id="PF14943">
    <property type="entry name" value="MRP-S26"/>
    <property type="match status" value="1"/>
</dbReference>
<reference evidence="10" key="2">
    <citation type="submission" date="2018-11" db="EMBL/GenBank/DDBJ databases">
        <title>Trombidioid mite genomics.</title>
        <authorList>
            <person name="Dong X."/>
        </authorList>
    </citation>
    <scope>NUCLEOTIDE SEQUENCE</scope>
    <source>
        <strain evidence="10">UoL-WK</strain>
    </source>
</reference>
<name>A0A3S3PRP3_9ACAR</name>
<reference evidence="10 12" key="1">
    <citation type="journal article" date="2018" name="Gigascience">
        <title>Genomes of trombidid mites reveal novel predicted allergens and laterally-transferred genes associated with secondary metabolism.</title>
        <authorList>
            <person name="Dong X."/>
            <person name="Chaisiri K."/>
            <person name="Xia D."/>
            <person name="Armstrong S.D."/>
            <person name="Fang Y."/>
            <person name="Donnelly M.J."/>
            <person name="Kadowaki T."/>
            <person name="McGarry J.W."/>
            <person name="Darby A.C."/>
            <person name="Makepeace B.L."/>
        </authorList>
    </citation>
    <scope>NUCLEOTIDE SEQUENCE [LARGE SCALE GENOMIC DNA]</scope>
    <source>
        <strain evidence="10">UoL-WK</strain>
    </source>
</reference>
<dbReference type="STRING" id="1965070.A0A3S3PRP3"/>
<evidence type="ECO:0000256" key="6">
    <source>
        <dbReference type="ARBA" id="ARBA00023274"/>
    </source>
</evidence>
<keyword evidence="4" id="KW-0689">Ribosomal protein</keyword>
<dbReference type="EMBL" id="NCKU01003777">
    <property type="protein sequence ID" value="RWS06934.1"/>
    <property type="molecule type" value="Genomic_DNA"/>
</dbReference>
<evidence type="ECO:0000313" key="12">
    <source>
        <dbReference type="Proteomes" id="UP000285301"/>
    </source>
</evidence>
<dbReference type="Proteomes" id="UP000285301">
    <property type="component" value="Unassembled WGS sequence"/>
</dbReference>
<keyword evidence="12" id="KW-1185">Reference proteome</keyword>
<dbReference type="PANTHER" id="PTHR21035">
    <property type="entry name" value="28S RIBOSOMAL PROTEIN S26, MITOCHONDRIAL"/>
    <property type="match status" value="1"/>
</dbReference>
<comment type="caution">
    <text evidence="10">The sequence shown here is derived from an EMBL/GenBank/DDBJ whole genome shotgun (WGS) entry which is preliminary data.</text>
</comment>
<dbReference type="GO" id="GO:0005763">
    <property type="term" value="C:mitochondrial small ribosomal subunit"/>
    <property type="evidence" value="ECO:0007669"/>
    <property type="project" value="InterPro"/>
</dbReference>
<keyword evidence="3" id="KW-0809">Transit peptide</keyword>
<keyword evidence="9" id="KW-0175">Coiled coil</keyword>
<sequence>MNWFSKSTLRLSERCVQYLIAKRNRRPFPARKKIWQPTAPSKLFIIREKPVIPEDEQKQIDFLEERHEMFMKSIKTYFEREFYLPVITHKGFSEEQMKEEREEQRQLLLENEKENARVAALREEQMKLEMEMAKESLLEKQRELEREQQEEILAATELAAKEINRSETFITKANLEAAIENALLHPVHYEYAVDLHGNVIFEDYLHPYALKPTAVPETSSVTEEFETNDCRKPVKLTKKDLY</sequence>
<protein>
    <recommendedName>
        <fullName evidence="7">Small ribosomal subunit protein mS26</fullName>
    </recommendedName>
    <alternativeName>
        <fullName evidence="8">28S ribosomal protein S26, mitochondrial</fullName>
    </alternativeName>
</protein>
<keyword evidence="6" id="KW-0687">Ribonucleoprotein</keyword>
<evidence type="ECO:0000256" key="9">
    <source>
        <dbReference type="SAM" id="Coils"/>
    </source>
</evidence>
<keyword evidence="5" id="KW-0496">Mitochondrion</keyword>
<evidence type="ECO:0000313" key="10">
    <source>
        <dbReference type="EMBL" id="RWS06913.1"/>
    </source>
</evidence>
<comment type="similarity">
    <text evidence="2">Belongs to the mitochondrion-specific ribosomal protein mS26 family.</text>
</comment>
<organism evidence="10 12">
    <name type="scientific">Dinothrombium tinctorium</name>
    <dbReference type="NCBI Taxonomy" id="1965070"/>
    <lineage>
        <taxon>Eukaryota</taxon>
        <taxon>Metazoa</taxon>
        <taxon>Ecdysozoa</taxon>
        <taxon>Arthropoda</taxon>
        <taxon>Chelicerata</taxon>
        <taxon>Arachnida</taxon>
        <taxon>Acari</taxon>
        <taxon>Acariformes</taxon>
        <taxon>Trombidiformes</taxon>
        <taxon>Prostigmata</taxon>
        <taxon>Anystina</taxon>
        <taxon>Parasitengona</taxon>
        <taxon>Trombidioidea</taxon>
        <taxon>Trombidiidae</taxon>
        <taxon>Dinothrombium</taxon>
    </lineage>
</organism>